<dbReference type="GO" id="GO:0003677">
    <property type="term" value="F:DNA binding"/>
    <property type="evidence" value="ECO:0007669"/>
    <property type="project" value="UniProtKB-KW"/>
</dbReference>
<keyword evidence="1" id="KW-0238">DNA-binding</keyword>
<dbReference type="SUPFAM" id="SSF46689">
    <property type="entry name" value="Homeodomain-like"/>
    <property type="match status" value="1"/>
</dbReference>
<reference evidence="3 4" key="1">
    <citation type="journal article" date="2023" name="BMC Biol.">
        <title>The compact genome of the sponge Oopsacas minuta (Hexactinellida) is lacking key metazoan core genes.</title>
        <authorList>
            <person name="Santini S."/>
            <person name="Schenkelaars Q."/>
            <person name="Jourda C."/>
            <person name="Duchesne M."/>
            <person name="Belahbib H."/>
            <person name="Rocher C."/>
            <person name="Selva M."/>
            <person name="Riesgo A."/>
            <person name="Vervoort M."/>
            <person name="Leys S.P."/>
            <person name="Kodjabachian L."/>
            <person name="Le Bivic A."/>
            <person name="Borchiellini C."/>
            <person name="Claverie J.M."/>
            <person name="Renard E."/>
        </authorList>
    </citation>
    <scope>NUCLEOTIDE SEQUENCE [LARGE SCALE GENOMIC DNA]</scope>
    <source>
        <strain evidence="3">SPO-2</strain>
    </source>
</reference>
<sequence>MLDDGKSERIVAEFFNVGKGAINSIKSNRVAIQLQIDETSEITENIRKRKHSVVVPMYEDIETAVIEFLKLARDRGMAVTGPMLRTLAEREAGANGVEGFKASKGWLSRVKARYGLCGRALRGDAAGVKKVVFKNWEEDLPRIIGSYKPEDIYNRDETGLYFRTTTTKSLVLPKDTAHGINRTNLASLSWSVHLCLVKRETTPDMEEQETKGFERCRHVQITCCVQGSEEGMDDWSYILLLDEGLRQQNVQIRGGAANRILFAEKESLFESTKSFSLFTQSTDLKCCTLASYEVSFLITKLNKPHTDAETLIKPSLLACAKHVLGSAVAEKLDKIPLSNDTVKRRISEISQNLEDKLVRLIKDIPISIQLDESTFAAESTLIVCMRFIDNDCIKEELLFVDYFECRCTGQDIFKMVRSYFDSHQISLSQVVSVSTDGARNMTGRDIGFWGCFKREVPQCSFIHCMLHKQALAAKNLQSELHETLNLVIKVVNFVESSPMNERILRKLCEDSEAGHDVLLFHTEVRWLSRGISLERVYSIYDQLYEFLDQKHFFETEEFSSIYFKLKLAILLKSSLTIT</sequence>
<name>A0AAV7K804_9METZ</name>
<dbReference type="InterPro" id="IPR006600">
    <property type="entry name" value="HTH_CenpB_DNA-bd_dom"/>
</dbReference>
<dbReference type="Gene3D" id="1.10.10.60">
    <property type="entry name" value="Homeodomain-like"/>
    <property type="match status" value="1"/>
</dbReference>
<proteinExistence type="predicted"/>
<comment type="caution">
    <text evidence="3">The sequence shown here is derived from an EMBL/GenBank/DDBJ whole genome shotgun (WGS) entry which is preliminary data.</text>
</comment>
<dbReference type="SMART" id="SM00674">
    <property type="entry name" value="CENPB"/>
    <property type="match status" value="1"/>
</dbReference>
<dbReference type="Proteomes" id="UP001165289">
    <property type="component" value="Unassembled WGS sequence"/>
</dbReference>
<evidence type="ECO:0000259" key="2">
    <source>
        <dbReference type="PROSITE" id="PS51253"/>
    </source>
</evidence>
<protein>
    <submittedName>
        <fullName evidence="3">Protein ZBED8-like</fullName>
    </submittedName>
</protein>
<dbReference type="PANTHER" id="PTHR45913:SF22">
    <property type="entry name" value="SCAN BOX DOMAIN-CONTAINING PROTEIN"/>
    <property type="match status" value="1"/>
</dbReference>
<dbReference type="PANTHER" id="PTHR45913">
    <property type="entry name" value="EPM2A-INTERACTING PROTEIN 1"/>
    <property type="match status" value="1"/>
</dbReference>
<evidence type="ECO:0000313" key="3">
    <source>
        <dbReference type="EMBL" id="KAI6657095.1"/>
    </source>
</evidence>
<accession>A0AAV7K804</accession>
<dbReference type="InterPro" id="IPR012337">
    <property type="entry name" value="RNaseH-like_sf"/>
</dbReference>
<gene>
    <name evidence="3" type="ORF">LOD99_15881</name>
</gene>
<keyword evidence="4" id="KW-1185">Reference proteome</keyword>
<organism evidence="3 4">
    <name type="scientific">Oopsacas minuta</name>
    <dbReference type="NCBI Taxonomy" id="111878"/>
    <lineage>
        <taxon>Eukaryota</taxon>
        <taxon>Metazoa</taxon>
        <taxon>Porifera</taxon>
        <taxon>Hexactinellida</taxon>
        <taxon>Hexasterophora</taxon>
        <taxon>Lyssacinosida</taxon>
        <taxon>Leucopsacidae</taxon>
        <taxon>Oopsacas</taxon>
    </lineage>
</organism>
<feature type="domain" description="HTH CENPB-type" evidence="2">
    <location>
        <begin position="49"/>
        <end position="120"/>
    </location>
</feature>
<evidence type="ECO:0000256" key="1">
    <source>
        <dbReference type="ARBA" id="ARBA00023125"/>
    </source>
</evidence>
<dbReference type="Pfam" id="PF03221">
    <property type="entry name" value="HTH_Tnp_Tc5"/>
    <property type="match status" value="1"/>
</dbReference>
<dbReference type="SUPFAM" id="SSF53098">
    <property type="entry name" value="Ribonuclease H-like"/>
    <property type="match status" value="1"/>
</dbReference>
<dbReference type="EMBL" id="JAKMXF010000122">
    <property type="protein sequence ID" value="KAI6657095.1"/>
    <property type="molecule type" value="Genomic_DNA"/>
</dbReference>
<dbReference type="InterPro" id="IPR009057">
    <property type="entry name" value="Homeodomain-like_sf"/>
</dbReference>
<dbReference type="PROSITE" id="PS51253">
    <property type="entry name" value="HTH_CENPB"/>
    <property type="match status" value="1"/>
</dbReference>
<dbReference type="AlphaFoldDB" id="A0AAV7K804"/>
<evidence type="ECO:0000313" key="4">
    <source>
        <dbReference type="Proteomes" id="UP001165289"/>
    </source>
</evidence>